<evidence type="ECO:0000256" key="1">
    <source>
        <dbReference type="SAM" id="MobiDB-lite"/>
    </source>
</evidence>
<dbReference type="RefSeq" id="WP_380128120.1">
    <property type="nucleotide sequence ID" value="NZ_JBHSIU010000126.1"/>
</dbReference>
<feature type="region of interest" description="Disordered" evidence="1">
    <location>
        <begin position="631"/>
        <end position="652"/>
    </location>
</feature>
<evidence type="ECO:0000259" key="3">
    <source>
        <dbReference type="Pfam" id="PF14028"/>
    </source>
</evidence>
<evidence type="ECO:0000313" key="5">
    <source>
        <dbReference type="Proteomes" id="UP001595912"/>
    </source>
</evidence>
<comment type="caution">
    <text evidence="4">The sequence shown here is derived from an EMBL/GenBank/DDBJ whole genome shotgun (WGS) entry which is preliminary data.</text>
</comment>
<dbReference type="NCBIfam" id="TIGR03891">
    <property type="entry name" value="thiopep_ocin"/>
    <property type="match status" value="1"/>
</dbReference>
<dbReference type="InterPro" id="IPR006827">
    <property type="entry name" value="Lant_deHydtase_N"/>
</dbReference>
<dbReference type="EMBL" id="JBHSIU010000126">
    <property type="protein sequence ID" value="MFC5007477.1"/>
    <property type="molecule type" value="Genomic_DNA"/>
</dbReference>
<evidence type="ECO:0000313" key="4">
    <source>
        <dbReference type="EMBL" id="MFC5007477.1"/>
    </source>
</evidence>
<keyword evidence="5" id="KW-1185">Reference proteome</keyword>
<sequence length="1017" mass="109367">MPKDMDLSDDTAVAVDGAAWLAKIWDRPDVRDAVEIASPGLAAQIYRIVERCGVTEVKQLRGAIVSLTGYLLRWQQRATPFGLFAGVALAATGPAGATFGAHHHVVAAVDYDWLSTVITRLEQHPDLRRRLMVVADNTGVVRGGRYVTSRRIGPEVAGATVPLREASVRHTAPVRAVLALASAPIRLDGLAAALAGRLPAAPAARIDALLEALLDQGALITNLRPPMTVVDGLTHVIDTVTAAGGQTVAEVGELLRDLVSVRDLLSQHNASRDPADQSALRAMAIQRMRAVSSSGRHVLSVDTRLDAHIRLPDAVLTEAVMAANVLLRLSTKPFGSTAWQDYRTRFRARYGPGALVPVRDLVADSGLGFPTGFLGAPRAHPSWRGITERDAVFLALVQQALLDGRDQISLTDTDIAALTVGDPAEVIPPARVELGVTVQATSIGALDRGEFRLRFAAAPGAPTSMAGRFIALFDDPDRARLAAACAPTASDPSAVPVQLSFPPRRVRNENVTRVPQLLPDVVSLAEHPTNSPSDSSIGLDDLAVTADTDQMYLVQVSTGRRVVVHIPHALDTVVQSPPLARFLAEVGDARTAVFGPFDPGAARVLPYLPRIRYRRTTLAAARWLLTTTDLQTQPTAGQAPDQTTGQPGLREGADSGWDAALARWQRRWRVPARVVCYHGESRQPLNLDQRLDRALLRSQLANAGRVELHEDADVEQQGWIGRPAEFLIPLTSQAPARRTLPPLAQPARTQLPGQGTIIQARLAGNPARFDDLVRRLPALTGPLHDLASRWWIRRQRDLVRHDADQHLVIVARLRTAEHHAAVAAALAQFSADATADGLPGMQSLVPYTDHPGRYGTELALEAAEEVFAADTACVIAQITAAEADVPAQALAAASMARLAAAFADDDISGHQALLRCLPQQHGPLDRTLLDRTLQIAESPPQSPTATTPTVGDTWHVRDSALRNYFAILATQRDPASVLPTLLRDHHARALGIEPSFEQTTNRLARAIALRAIARITA</sequence>
<dbReference type="Proteomes" id="UP001595912">
    <property type="component" value="Unassembled WGS sequence"/>
</dbReference>
<reference evidence="5" key="1">
    <citation type="journal article" date="2019" name="Int. J. Syst. Evol. Microbiol.">
        <title>The Global Catalogue of Microorganisms (GCM) 10K type strain sequencing project: providing services to taxonomists for standard genome sequencing and annotation.</title>
        <authorList>
            <consortium name="The Broad Institute Genomics Platform"/>
            <consortium name="The Broad Institute Genome Sequencing Center for Infectious Disease"/>
            <person name="Wu L."/>
            <person name="Ma J."/>
        </authorList>
    </citation>
    <scope>NUCLEOTIDE SEQUENCE [LARGE SCALE GENOMIC DNA]</scope>
    <source>
        <strain evidence="5">CGMCC 4.7152</strain>
    </source>
</reference>
<name>A0ABV9WGR6_9ACTN</name>
<dbReference type="Pfam" id="PF14028">
    <property type="entry name" value="Lant_dehydr_C"/>
    <property type="match status" value="1"/>
</dbReference>
<dbReference type="InterPro" id="IPR023809">
    <property type="entry name" value="Thiopep_bacteriocin_synth_dom"/>
</dbReference>
<protein>
    <submittedName>
        <fullName evidence="4">Lantibiotic dehydratase</fullName>
    </submittedName>
</protein>
<dbReference type="Pfam" id="PF04738">
    <property type="entry name" value="Lant_dehydr_N"/>
    <property type="match status" value="1"/>
</dbReference>
<feature type="domain" description="Lantibiotic dehydratase N-terminal" evidence="2">
    <location>
        <begin position="27"/>
        <end position="696"/>
    </location>
</feature>
<proteinExistence type="predicted"/>
<evidence type="ECO:0000259" key="2">
    <source>
        <dbReference type="Pfam" id="PF04738"/>
    </source>
</evidence>
<gene>
    <name evidence="4" type="ORF">ACFPIJ_57925</name>
</gene>
<accession>A0ABV9WGR6</accession>
<feature type="domain" description="Thiopeptide-type bacteriocin biosynthesis" evidence="3">
    <location>
        <begin position="800"/>
        <end position="998"/>
    </location>
</feature>
<organism evidence="4 5">
    <name type="scientific">Dactylosporangium cerinum</name>
    <dbReference type="NCBI Taxonomy" id="1434730"/>
    <lineage>
        <taxon>Bacteria</taxon>
        <taxon>Bacillati</taxon>
        <taxon>Actinomycetota</taxon>
        <taxon>Actinomycetes</taxon>
        <taxon>Micromonosporales</taxon>
        <taxon>Micromonosporaceae</taxon>
        <taxon>Dactylosporangium</taxon>
    </lineage>
</organism>